<evidence type="ECO:0000259" key="1">
    <source>
        <dbReference type="Pfam" id="PF20515"/>
    </source>
</evidence>
<proteinExistence type="predicted"/>
<feature type="non-terminal residue" evidence="2">
    <location>
        <position position="182"/>
    </location>
</feature>
<dbReference type="Proteomes" id="UP000037035">
    <property type="component" value="Unassembled WGS sequence"/>
</dbReference>
<dbReference type="EMBL" id="LAVV01012091">
    <property type="protein sequence ID" value="KNZ47035.1"/>
    <property type="molecule type" value="Genomic_DNA"/>
</dbReference>
<reference evidence="2 3" key="1">
    <citation type="submission" date="2015-08" db="EMBL/GenBank/DDBJ databases">
        <title>Next Generation Sequencing and Analysis of the Genome of Puccinia sorghi L Schw, the Causal Agent of Maize Common Rust.</title>
        <authorList>
            <person name="Rochi L."/>
            <person name="Burguener G."/>
            <person name="Darino M."/>
            <person name="Turjanski A."/>
            <person name="Kreff E."/>
            <person name="Dieguez M.J."/>
            <person name="Sacco F."/>
        </authorList>
    </citation>
    <scope>NUCLEOTIDE SEQUENCE [LARGE SCALE GENOMIC DNA]</scope>
    <source>
        <strain evidence="2 3">RO10H11247</strain>
    </source>
</reference>
<accession>A0A0L6UGW6</accession>
<organism evidence="2 3">
    <name type="scientific">Puccinia sorghi</name>
    <dbReference type="NCBI Taxonomy" id="27349"/>
    <lineage>
        <taxon>Eukaryota</taxon>
        <taxon>Fungi</taxon>
        <taxon>Dikarya</taxon>
        <taxon>Basidiomycota</taxon>
        <taxon>Pucciniomycotina</taxon>
        <taxon>Pucciniomycetes</taxon>
        <taxon>Pucciniales</taxon>
        <taxon>Pucciniaceae</taxon>
        <taxon>Puccinia</taxon>
    </lineage>
</organism>
<comment type="caution">
    <text evidence="2">The sequence shown here is derived from an EMBL/GenBank/DDBJ whole genome shotgun (WGS) entry which is preliminary data.</text>
</comment>
<name>A0A0L6UGW6_9BASI</name>
<evidence type="ECO:0000313" key="3">
    <source>
        <dbReference type="Proteomes" id="UP000037035"/>
    </source>
</evidence>
<feature type="domain" description="Tet-like 2OG-Fe(II) oxygenase" evidence="1">
    <location>
        <begin position="119"/>
        <end position="179"/>
    </location>
</feature>
<dbReference type="AlphaFoldDB" id="A0A0L6UGW6"/>
<gene>
    <name evidence="2" type="ORF">VP01_6736g1</name>
</gene>
<protein>
    <recommendedName>
        <fullName evidence="1">Tet-like 2OG-Fe(II) oxygenase domain-containing protein</fullName>
    </recommendedName>
</protein>
<keyword evidence="3" id="KW-1185">Reference proteome</keyword>
<evidence type="ECO:0000313" key="2">
    <source>
        <dbReference type="EMBL" id="KNZ47035.1"/>
    </source>
</evidence>
<dbReference type="InterPro" id="IPR046798">
    <property type="entry name" value="2OG-FeII_Oxy_6"/>
</dbReference>
<dbReference type="Pfam" id="PF20515">
    <property type="entry name" value="2OG-FeII_Oxy_6"/>
    <property type="match status" value="1"/>
</dbReference>
<sequence length="182" mass="20739">MHHPDLTAPAGATAETHSYRLAYVSSTTCNLILENLKMKRRLLRPWSKRRENPSLPPPLPWHLCHCPSIQTSFLQSQVPSFQLHVTHGTPQLGTISFLLLGTDSACRASEEKWNPHGWALIKLFQYNPEDKAASFWEANKWIATHLDELAPGVLEQYRQLLLKSELPSFAQIEYPSPYDPLD</sequence>
<dbReference type="VEuPathDB" id="FungiDB:VP01_6736g1"/>